<reference evidence="1" key="1">
    <citation type="submission" date="2020-02" db="EMBL/GenBank/DDBJ databases">
        <authorList>
            <person name="Meier V. D."/>
        </authorList>
    </citation>
    <scope>NUCLEOTIDE SEQUENCE</scope>
    <source>
        <strain evidence="1">AVDCRST_MAG78</strain>
    </source>
</reference>
<gene>
    <name evidence="1" type="ORF">AVDCRST_MAG78-2125</name>
</gene>
<evidence type="ECO:0000313" key="1">
    <source>
        <dbReference type="EMBL" id="CAA9437255.1"/>
    </source>
</evidence>
<dbReference type="EMBL" id="CADCVB010000144">
    <property type="protein sequence ID" value="CAA9437255.1"/>
    <property type="molecule type" value="Genomic_DNA"/>
</dbReference>
<proteinExistence type="predicted"/>
<accession>A0A6J4Q8S7</accession>
<name>A0A6J4Q8S7_9ACTN</name>
<sequence>MDFDEWGQFMEQVNKELEEQARLGPTTYVWKDTSGDERKLTVTKNTTRGELKQLPDSALEDAEGRIVDSLLAEAGYVHIVRDGKELAKHRDALTIQDIPAVRAWRELQSEKPEAQLDRLKALHFILEAGEDIDHIAGEDINPNETVGDRLRKLYPNIKSEVREPWWRRLFGHH</sequence>
<dbReference type="AlphaFoldDB" id="A0A6J4Q8S7"/>
<organism evidence="1">
    <name type="scientific">uncultured Rubrobacteraceae bacterium</name>
    <dbReference type="NCBI Taxonomy" id="349277"/>
    <lineage>
        <taxon>Bacteria</taxon>
        <taxon>Bacillati</taxon>
        <taxon>Actinomycetota</taxon>
        <taxon>Rubrobacteria</taxon>
        <taxon>Rubrobacterales</taxon>
        <taxon>Rubrobacteraceae</taxon>
        <taxon>environmental samples</taxon>
    </lineage>
</organism>
<protein>
    <submittedName>
        <fullName evidence="1">Uncharacterized protein</fullName>
    </submittedName>
</protein>